<reference evidence="2" key="1">
    <citation type="submission" date="2022-03" db="EMBL/GenBank/DDBJ databases">
        <title>Draft genome sequence of Aduncisulcus paluster, a free-living microaerophilic Fornicata.</title>
        <authorList>
            <person name="Yuyama I."/>
            <person name="Kume K."/>
            <person name="Tamura T."/>
            <person name="Inagaki Y."/>
            <person name="Hashimoto T."/>
        </authorList>
    </citation>
    <scope>NUCLEOTIDE SEQUENCE</scope>
    <source>
        <strain evidence="2">NY0171</strain>
    </source>
</reference>
<keyword evidence="3" id="KW-1185">Reference proteome</keyword>
<accession>A0ABQ5K1Y9</accession>
<dbReference type="EMBL" id="BQXS01012504">
    <property type="protein sequence ID" value="GKT24089.1"/>
    <property type="molecule type" value="Genomic_DNA"/>
</dbReference>
<feature type="compositionally biased region" description="Polar residues" evidence="1">
    <location>
        <begin position="409"/>
        <end position="421"/>
    </location>
</feature>
<organism evidence="2 3">
    <name type="scientific">Aduncisulcus paluster</name>
    <dbReference type="NCBI Taxonomy" id="2918883"/>
    <lineage>
        <taxon>Eukaryota</taxon>
        <taxon>Metamonada</taxon>
        <taxon>Carpediemonas-like organisms</taxon>
        <taxon>Aduncisulcus</taxon>
    </lineage>
</organism>
<evidence type="ECO:0000313" key="3">
    <source>
        <dbReference type="Proteomes" id="UP001057375"/>
    </source>
</evidence>
<evidence type="ECO:0000256" key="1">
    <source>
        <dbReference type="SAM" id="MobiDB-lite"/>
    </source>
</evidence>
<proteinExistence type="predicted"/>
<sequence length="803" mass="88750">MDVPSFSSIDREPKVIVSPKIMGNADFIEVVTHKKKTTEKKGQIKYIDNYNLIFEDMFPYEFPSDSIYSHIPHVDPLNHSAYLSFQKQIDDELLKVPCRKKSILTNIQHIPMFSDFLGRVEIDQGYLRSCKSFLDAKIEEIGLHPHDFYWFLKHRSDYSAPFPHISFSQKKKLLQYPSKAHKEKLHISRKVTIPVPSYDTSRIPTSLQKQTKTYIQKKGSPLSILLSNGIKSSYLPESSIQISAHSFDNFDSLDYHRSDLQAILNTCIQQPEMARMSHVSVNMGADMVFRSKNSTFTLASHHFADVSNPHYAIRFARDLGKYISGKSISSIINSISNSPSTMAKDIDMFISRIRSEYPVQYVGSQHISSISGCMRIIGKNPKKKKVKKEDSSVSKSKSPRLFESKLDKNQNNNSPSQVAEDNQSDIVSSPSSRVSQDMVPKIDSKQPSAMDSCGENSITSDDESFYSASSPSSSSISNDQQQRIMQQTSSSSCQKKSPATPRVICDVGGELVHRSKLDVRSSIGTKVSIGLGDQRVGEESSLSKGNDLCPKMDIGEFPIHFHSLSSFDSPHCAAFPSSLAVSGSVSSDLSLHFSSLFHHNHSKSSQDTKDPVEIHDSELEDTHIQDPTSVLSNPHSLYIGKKKKGIDLQSIFGMAGVYTEEGLGIGIGTCFRAKNRYQIGMGCVVGGGIGAHASMCVGSTSNSEGKVPQSSLQVSLATFYPFAPIESLDPDMESFADLSDSSIPSFSSGPSTVQQDFATFLGVPTHVKVPCMGVNINLNVNLATQGPKTSRFKNFWKKLFGTK</sequence>
<evidence type="ECO:0000313" key="2">
    <source>
        <dbReference type="EMBL" id="GKT24089.1"/>
    </source>
</evidence>
<gene>
    <name evidence="2" type="ORF">ADUPG1_012625</name>
</gene>
<feature type="compositionally biased region" description="Low complexity" evidence="1">
    <location>
        <begin position="424"/>
        <end position="437"/>
    </location>
</feature>
<feature type="compositionally biased region" description="Low complexity" evidence="1">
    <location>
        <begin position="486"/>
        <end position="497"/>
    </location>
</feature>
<dbReference type="Proteomes" id="UP001057375">
    <property type="component" value="Unassembled WGS sequence"/>
</dbReference>
<protein>
    <submittedName>
        <fullName evidence="2">Uncharacterized protein</fullName>
    </submittedName>
</protein>
<name>A0ABQ5K1Y9_9EUKA</name>
<feature type="compositionally biased region" description="Polar residues" evidence="1">
    <location>
        <begin position="445"/>
        <end position="459"/>
    </location>
</feature>
<comment type="caution">
    <text evidence="2">The sequence shown here is derived from an EMBL/GenBank/DDBJ whole genome shotgun (WGS) entry which is preliminary data.</text>
</comment>
<feature type="region of interest" description="Disordered" evidence="1">
    <location>
        <begin position="378"/>
        <end position="500"/>
    </location>
</feature>
<feature type="compositionally biased region" description="Low complexity" evidence="1">
    <location>
        <begin position="465"/>
        <end position="479"/>
    </location>
</feature>